<sequence>MVHKTLQGLIAAAAMGALVSAQQPGNVTAEVHPELPTWKCTTDGGCVEQKTSIVLDWNYRWFHNEDASASCTTSTGVDPTLCPDQETCTQNCYVEGVDYAASGITTDGNALTLRQFVADAETGELKSVSPRAYLLDESGDYVSLQLLNQELSFDVDLSTLPCGENAALYLSEMDLTGGRSASSPGGAAYGGAYCDAQCPVQNWNNGTLNTDKVGSCCNEMDILEANSFAEAFTPHPCIDDSCDKGGCGFNSYAKGNKQYFGPGLTLDTSKPFTMVTQFITDDGTANGKLTTITRYYVQNGQKVASAVEGGDSITADACSSAEPYGKLQGMGEALGRGMVLALSIWNDAGGFMNWLDSGSNGPCTETEGDPALIQANAPDSQVVLSNIRWGDIDSTLESA</sequence>
<organism evidence="11 12">
    <name type="scientific">Dichotomopilus funicola</name>
    <dbReference type="NCBI Taxonomy" id="1934379"/>
    <lineage>
        <taxon>Eukaryota</taxon>
        <taxon>Fungi</taxon>
        <taxon>Dikarya</taxon>
        <taxon>Ascomycota</taxon>
        <taxon>Pezizomycotina</taxon>
        <taxon>Sordariomycetes</taxon>
        <taxon>Sordariomycetidae</taxon>
        <taxon>Sordariales</taxon>
        <taxon>Chaetomiaceae</taxon>
        <taxon>Dichotomopilus</taxon>
    </lineage>
</organism>
<dbReference type="CDD" id="cd07999">
    <property type="entry name" value="GH7_CBH_EG"/>
    <property type="match status" value="1"/>
</dbReference>
<dbReference type="SUPFAM" id="SSF49899">
    <property type="entry name" value="Concanavalin A-like lectins/glucanases"/>
    <property type="match status" value="1"/>
</dbReference>
<keyword evidence="3 9" id="KW-0378">Hydrolase</keyword>
<keyword evidence="8 9" id="KW-0624">Polysaccharide degradation</keyword>
<evidence type="ECO:0000256" key="3">
    <source>
        <dbReference type="ARBA" id="ARBA00022801"/>
    </source>
</evidence>
<feature type="chain" id="PRO_5042980538" description="Glucanase" evidence="10">
    <location>
        <begin position="22"/>
        <end position="399"/>
    </location>
</feature>
<evidence type="ECO:0000256" key="8">
    <source>
        <dbReference type="ARBA" id="ARBA00023326"/>
    </source>
</evidence>
<evidence type="ECO:0000256" key="1">
    <source>
        <dbReference type="ARBA" id="ARBA00000966"/>
    </source>
</evidence>
<dbReference type="AlphaFoldDB" id="A0AAN6UXD6"/>
<evidence type="ECO:0000256" key="10">
    <source>
        <dbReference type="SAM" id="SignalP"/>
    </source>
</evidence>
<dbReference type="InterPro" id="IPR013320">
    <property type="entry name" value="ConA-like_dom_sf"/>
</dbReference>
<feature type="signal peptide" evidence="10">
    <location>
        <begin position="1"/>
        <end position="21"/>
    </location>
</feature>
<dbReference type="Pfam" id="PF00840">
    <property type="entry name" value="Glyco_hydro_7"/>
    <property type="match status" value="1"/>
</dbReference>
<reference evidence="11" key="2">
    <citation type="submission" date="2023-05" db="EMBL/GenBank/DDBJ databases">
        <authorList>
            <consortium name="Lawrence Berkeley National Laboratory"/>
            <person name="Steindorff A."/>
            <person name="Hensen N."/>
            <person name="Bonometti L."/>
            <person name="Westerberg I."/>
            <person name="Brannstrom I.O."/>
            <person name="Guillou S."/>
            <person name="Cros-Aarteil S."/>
            <person name="Calhoun S."/>
            <person name="Haridas S."/>
            <person name="Kuo A."/>
            <person name="Mondo S."/>
            <person name="Pangilinan J."/>
            <person name="Riley R."/>
            <person name="Labutti K."/>
            <person name="Andreopoulos B."/>
            <person name="Lipzen A."/>
            <person name="Chen C."/>
            <person name="Yanf M."/>
            <person name="Daum C."/>
            <person name="Ng V."/>
            <person name="Clum A."/>
            <person name="Ohm R."/>
            <person name="Martin F."/>
            <person name="Silar P."/>
            <person name="Natvig D."/>
            <person name="Lalanne C."/>
            <person name="Gautier V."/>
            <person name="Ament-Velasquez S.L."/>
            <person name="Kruys A."/>
            <person name="Hutchinson M.I."/>
            <person name="Powell A.J."/>
            <person name="Barry K."/>
            <person name="Miller A.N."/>
            <person name="Grigoriev I.V."/>
            <person name="Debuchy R."/>
            <person name="Gladieux P."/>
            <person name="Thoren M.H."/>
            <person name="Johannesson H."/>
        </authorList>
    </citation>
    <scope>NUCLEOTIDE SEQUENCE</scope>
    <source>
        <strain evidence="11">CBS 141.50</strain>
    </source>
</reference>
<evidence type="ECO:0000256" key="5">
    <source>
        <dbReference type="ARBA" id="ARBA00023180"/>
    </source>
</evidence>
<evidence type="ECO:0000256" key="9">
    <source>
        <dbReference type="RuleBase" id="RU361164"/>
    </source>
</evidence>
<dbReference type="PANTHER" id="PTHR33753:SF1">
    <property type="entry name" value="ENDO-BETA-1,4-GLUCANASE CELB"/>
    <property type="match status" value="1"/>
</dbReference>
<keyword evidence="4 9" id="KW-0136">Cellulose degradation</keyword>
<dbReference type="EC" id="3.2.1.-" evidence="9"/>
<dbReference type="RefSeq" id="XP_062634313.1">
    <property type="nucleotide sequence ID" value="XM_062778126.1"/>
</dbReference>
<dbReference type="GeneID" id="87814739"/>
<keyword evidence="6" id="KW-0119">Carbohydrate metabolism</keyword>
<keyword evidence="10" id="KW-0732">Signal</keyword>
<dbReference type="Proteomes" id="UP001302676">
    <property type="component" value="Unassembled WGS sequence"/>
</dbReference>
<protein>
    <recommendedName>
        <fullName evidence="9">Glucanase</fullName>
        <ecNumber evidence="9">3.2.1.-</ecNumber>
    </recommendedName>
</protein>
<keyword evidence="5" id="KW-0325">Glycoprotein</keyword>
<name>A0AAN6UXD6_9PEZI</name>
<dbReference type="InterPro" id="IPR037019">
    <property type="entry name" value="Glyco_hydro_7_sf"/>
</dbReference>
<dbReference type="EMBL" id="MU853620">
    <property type="protein sequence ID" value="KAK4140942.1"/>
    <property type="molecule type" value="Genomic_DNA"/>
</dbReference>
<dbReference type="Gene3D" id="2.70.100.10">
    <property type="entry name" value="Glycoside hydrolase, family 7, domain"/>
    <property type="match status" value="1"/>
</dbReference>
<reference evidence="11" key="1">
    <citation type="journal article" date="2023" name="Mol. Phylogenet. Evol.">
        <title>Genome-scale phylogeny and comparative genomics of the fungal order Sordariales.</title>
        <authorList>
            <person name="Hensen N."/>
            <person name="Bonometti L."/>
            <person name="Westerberg I."/>
            <person name="Brannstrom I.O."/>
            <person name="Guillou S."/>
            <person name="Cros-Aarteil S."/>
            <person name="Calhoun S."/>
            <person name="Haridas S."/>
            <person name="Kuo A."/>
            <person name="Mondo S."/>
            <person name="Pangilinan J."/>
            <person name="Riley R."/>
            <person name="LaButti K."/>
            <person name="Andreopoulos B."/>
            <person name="Lipzen A."/>
            <person name="Chen C."/>
            <person name="Yan M."/>
            <person name="Daum C."/>
            <person name="Ng V."/>
            <person name="Clum A."/>
            <person name="Steindorff A."/>
            <person name="Ohm R.A."/>
            <person name="Martin F."/>
            <person name="Silar P."/>
            <person name="Natvig D.O."/>
            <person name="Lalanne C."/>
            <person name="Gautier V."/>
            <person name="Ament-Velasquez S.L."/>
            <person name="Kruys A."/>
            <person name="Hutchinson M.I."/>
            <person name="Powell A.J."/>
            <person name="Barry K."/>
            <person name="Miller A.N."/>
            <person name="Grigoriev I.V."/>
            <person name="Debuchy R."/>
            <person name="Gladieux P."/>
            <person name="Hiltunen Thoren M."/>
            <person name="Johannesson H."/>
        </authorList>
    </citation>
    <scope>NUCLEOTIDE SEQUENCE</scope>
    <source>
        <strain evidence="11">CBS 141.50</strain>
    </source>
</reference>
<keyword evidence="7 9" id="KW-0326">Glycosidase</keyword>
<gene>
    <name evidence="11" type="ORF">C8A04DRAFT_14507</name>
</gene>
<comment type="catalytic activity">
    <reaction evidence="1">
        <text>Endohydrolysis of (1-&gt;4)-beta-D-glucosidic linkages in cellulose, lichenin and cereal beta-D-glucans.</text>
        <dbReference type="EC" id="3.2.1.4"/>
    </reaction>
</comment>
<evidence type="ECO:0000313" key="11">
    <source>
        <dbReference type="EMBL" id="KAK4140942.1"/>
    </source>
</evidence>
<dbReference type="PRINTS" id="PR00734">
    <property type="entry name" value="GLHYDRLASE7"/>
</dbReference>
<proteinExistence type="inferred from homology"/>
<dbReference type="GO" id="GO:0030245">
    <property type="term" value="P:cellulose catabolic process"/>
    <property type="evidence" value="ECO:0007669"/>
    <property type="project" value="UniProtKB-KW"/>
</dbReference>
<evidence type="ECO:0000256" key="7">
    <source>
        <dbReference type="ARBA" id="ARBA00023295"/>
    </source>
</evidence>
<dbReference type="GO" id="GO:0008810">
    <property type="term" value="F:cellulase activity"/>
    <property type="evidence" value="ECO:0007669"/>
    <property type="project" value="UniProtKB-EC"/>
</dbReference>
<dbReference type="PANTHER" id="PTHR33753">
    <property type="entry name" value="1,4-BETA-D-GLUCAN CELLOBIOHYDROLASE B"/>
    <property type="match status" value="1"/>
</dbReference>
<keyword evidence="12" id="KW-1185">Reference proteome</keyword>
<dbReference type="InterPro" id="IPR001722">
    <property type="entry name" value="Glyco_hydro_7"/>
</dbReference>
<comment type="similarity">
    <text evidence="2 9">Belongs to the glycosyl hydrolase 7 (cellulase C) family.</text>
</comment>
<evidence type="ECO:0000313" key="12">
    <source>
        <dbReference type="Proteomes" id="UP001302676"/>
    </source>
</evidence>
<accession>A0AAN6UXD6</accession>
<evidence type="ECO:0000256" key="6">
    <source>
        <dbReference type="ARBA" id="ARBA00023277"/>
    </source>
</evidence>
<evidence type="ECO:0000256" key="4">
    <source>
        <dbReference type="ARBA" id="ARBA00023001"/>
    </source>
</evidence>
<evidence type="ECO:0000256" key="2">
    <source>
        <dbReference type="ARBA" id="ARBA00006044"/>
    </source>
</evidence>
<comment type="caution">
    <text evidence="11">The sequence shown here is derived from an EMBL/GenBank/DDBJ whole genome shotgun (WGS) entry which is preliminary data.</text>
</comment>